<proteinExistence type="predicted"/>
<dbReference type="InterPro" id="IPR035093">
    <property type="entry name" value="RelE/ParE_toxin_dom_sf"/>
</dbReference>
<protein>
    <submittedName>
        <fullName evidence="2">Plasmid stabilization system protein ParE</fullName>
    </submittedName>
</protein>
<dbReference type="AlphaFoldDB" id="A0A1M6WEY0"/>
<dbReference type="InterPro" id="IPR007712">
    <property type="entry name" value="RelE/ParE_toxin"/>
</dbReference>
<dbReference type="Gene3D" id="3.30.2310.20">
    <property type="entry name" value="RelE-like"/>
    <property type="match status" value="1"/>
</dbReference>
<dbReference type="RefSeq" id="WP_006051390.1">
    <property type="nucleotide sequence ID" value="NZ_CADFGY010000033.1"/>
</dbReference>
<dbReference type="STRING" id="169427.SAMN05192548_104545"/>
<evidence type="ECO:0000313" key="3">
    <source>
        <dbReference type="Proteomes" id="UP000184395"/>
    </source>
</evidence>
<keyword evidence="1" id="KW-1277">Toxin-antitoxin system</keyword>
<dbReference type="Pfam" id="PF05016">
    <property type="entry name" value="ParE_toxin"/>
    <property type="match status" value="1"/>
</dbReference>
<name>A0A1M6WEY0_9BURK</name>
<dbReference type="EMBL" id="FRAB01000045">
    <property type="protein sequence ID" value="SHK92320.1"/>
    <property type="molecule type" value="Genomic_DNA"/>
</dbReference>
<dbReference type="OrthoDB" id="516834at2"/>
<gene>
    <name evidence="2" type="ORF">SAMN05192548_104545</name>
</gene>
<organism evidence="2 3">
    <name type="scientific">Paraburkholderia terricola</name>
    <dbReference type="NCBI Taxonomy" id="169427"/>
    <lineage>
        <taxon>Bacteria</taxon>
        <taxon>Pseudomonadati</taxon>
        <taxon>Pseudomonadota</taxon>
        <taxon>Betaproteobacteria</taxon>
        <taxon>Burkholderiales</taxon>
        <taxon>Burkholderiaceae</taxon>
        <taxon>Paraburkholderia</taxon>
    </lineage>
</organism>
<reference evidence="2 3" key="1">
    <citation type="submission" date="2016-11" db="EMBL/GenBank/DDBJ databases">
        <authorList>
            <person name="Jaros S."/>
            <person name="Januszkiewicz K."/>
            <person name="Wedrychowicz H."/>
        </authorList>
    </citation>
    <scope>NUCLEOTIDE SEQUENCE [LARGE SCALE GENOMIC DNA]</scope>
    <source>
        <strain evidence="2 3">LMG 20594</strain>
    </source>
</reference>
<evidence type="ECO:0000313" key="2">
    <source>
        <dbReference type="EMBL" id="SHK92320.1"/>
    </source>
</evidence>
<sequence>MPRVQVRIQEAASFRIDEIYRYTRDRWGGQQADRYIAGLFDAFDGIADHRTPSRPVPAEFGIQGYFFRYEHHFVYWRLLSDGNVGIVTILHERMHQIDRFRDDFGL</sequence>
<evidence type="ECO:0000256" key="1">
    <source>
        <dbReference type="ARBA" id="ARBA00022649"/>
    </source>
</evidence>
<dbReference type="Proteomes" id="UP000184395">
    <property type="component" value="Unassembled WGS sequence"/>
</dbReference>
<accession>A0A1M6WEY0</accession>